<feature type="region of interest" description="Disordered" evidence="3">
    <location>
        <begin position="440"/>
        <end position="489"/>
    </location>
</feature>
<reference evidence="5 6" key="1">
    <citation type="journal article" date="2023" name="Elife">
        <title>Identification of key yeast species and microbe-microbe interactions impacting larval growth of Drosophila in the wild.</title>
        <authorList>
            <person name="Mure A."/>
            <person name="Sugiura Y."/>
            <person name="Maeda R."/>
            <person name="Honda K."/>
            <person name="Sakurai N."/>
            <person name="Takahashi Y."/>
            <person name="Watada M."/>
            <person name="Katoh T."/>
            <person name="Gotoh A."/>
            <person name="Gotoh Y."/>
            <person name="Taniguchi I."/>
            <person name="Nakamura K."/>
            <person name="Hayashi T."/>
            <person name="Katayama T."/>
            <person name="Uemura T."/>
            <person name="Hattori Y."/>
        </authorList>
    </citation>
    <scope>NUCLEOTIDE SEQUENCE [LARGE SCALE GENOMIC DNA]</scope>
    <source>
        <strain evidence="5 6">SC-9</strain>
    </source>
</reference>
<evidence type="ECO:0000313" key="6">
    <source>
        <dbReference type="Proteomes" id="UP001360560"/>
    </source>
</evidence>
<feature type="repeat" description="Pumilio" evidence="2">
    <location>
        <begin position="763"/>
        <end position="800"/>
    </location>
</feature>
<keyword evidence="1" id="KW-0677">Repeat</keyword>
<dbReference type="InterPro" id="IPR033712">
    <property type="entry name" value="Pumilio_RNA-bd"/>
</dbReference>
<feature type="compositionally biased region" description="Polar residues" evidence="3">
    <location>
        <begin position="94"/>
        <end position="116"/>
    </location>
</feature>
<feature type="repeat" description="Pumilio" evidence="2">
    <location>
        <begin position="725"/>
        <end position="762"/>
    </location>
</feature>
<evidence type="ECO:0000259" key="4">
    <source>
        <dbReference type="PROSITE" id="PS50303"/>
    </source>
</evidence>
<feature type="repeat" description="Pumilio" evidence="2">
    <location>
        <begin position="501"/>
        <end position="539"/>
    </location>
</feature>
<dbReference type="Pfam" id="PF00806">
    <property type="entry name" value="PUF"/>
    <property type="match status" value="8"/>
</dbReference>
<feature type="region of interest" description="Disordered" evidence="3">
    <location>
        <begin position="23"/>
        <end position="49"/>
    </location>
</feature>
<dbReference type="EMBL" id="BTFZ01000001">
    <property type="protein sequence ID" value="GMM32853.1"/>
    <property type="molecule type" value="Genomic_DNA"/>
</dbReference>
<organism evidence="5 6">
    <name type="scientific">Saccharomycopsis crataegensis</name>
    <dbReference type="NCBI Taxonomy" id="43959"/>
    <lineage>
        <taxon>Eukaryota</taxon>
        <taxon>Fungi</taxon>
        <taxon>Dikarya</taxon>
        <taxon>Ascomycota</taxon>
        <taxon>Saccharomycotina</taxon>
        <taxon>Saccharomycetes</taxon>
        <taxon>Saccharomycopsidaceae</taxon>
        <taxon>Saccharomycopsis</taxon>
    </lineage>
</organism>
<dbReference type="CDD" id="cd07920">
    <property type="entry name" value="Pumilio"/>
    <property type="match status" value="1"/>
</dbReference>
<dbReference type="GO" id="GO:0003729">
    <property type="term" value="F:mRNA binding"/>
    <property type="evidence" value="ECO:0007669"/>
    <property type="project" value="UniProtKB-ARBA"/>
</dbReference>
<dbReference type="Gene3D" id="1.25.10.10">
    <property type="entry name" value="Leucine-rich Repeat Variant"/>
    <property type="match status" value="1"/>
</dbReference>
<dbReference type="PROSITE" id="PS50302">
    <property type="entry name" value="PUM"/>
    <property type="match status" value="7"/>
</dbReference>
<evidence type="ECO:0000256" key="3">
    <source>
        <dbReference type="SAM" id="MobiDB-lite"/>
    </source>
</evidence>
<feature type="compositionally biased region" description="Polar residues" evidence="3">
    <location>
        <begin position="23"/>
        <end position="40"/>
    </location>
</feature>
<dbReference type="GeneID" id="90070832"/>
<dbReference type="AlphaFoldDB" id="A0AAV5QDH8"/>
<dbReference type="InterPro" id="IPR001313">
    <property type="entry name" value="Pumilio_RNA-bd_rpt"/>
</dbReference>
<dbReference type="Proteomes" id="UP001360560">
    <property type="component" value="Unassembled WGS sequence"/>
</dbReference>
<feature type="compositionally biased region" description="Low complexity" evidence="3">
    <location>
        <begin position="443"/>
        <end position="467"/>
    </location>
</feature>
<dbReference type="InterPro" id="IPR011989">
    <property type="entry name" value="ARM-like"/>
</dbReference>
<dbReference type="SMART" id="SM00025">
    <property type="entry name" value="Pumilio"/>
    <property type="match status" value="8"/>
</dbReference>
<feature type="repeat" description="Pumilio" evidence="2">
    <location>
        <begin position="540"/>
        <end position="575"/>
    </location>
</feature>
<feature type="domain" description="PUM-HD" evidence="4">
    <location>
        <begin position="479"/>
        <end position="826"/>
    </location>
</feature>
<dbReference type="PANTHER" id="PTHR12537:SF13">
    <property type="entry name" value="PUMILIO HOMOLOGY DOMAIN FAMILY MEMBER 4"/>
    <property type="match status" value="1"/>
</dbReference>
<dbReference type="RefSeq" id="XP_064849853.1">
    <property type="nucleotide sequence ID" value="XM_064993781.1"/>
</dbReference>
<feature type="region of interest" description="Disordered" evidence="3">
    <location>
        <begin position="94"/>
        <end position="119"/>
    </location>
</feature>
<evidence type="ECO:0000313" key="5">
    <source>
        <dbReference type="EMBL" id="GMM32853.1"/>
    </source>
</evidence>
<dbReference type="GO" id="GO:0010608">
    <property type="term" value="P:post-transcriptional regulation of gene expression"/>
    <property type="evidence" value="ECO:0007669"/>
    <property type="project" value="TreeGrafter"/>
</dbReference>
<dbReference type="InterPro" id="IPR033133">
    <property type="entry name" value="PUM-HD"/>
</dbReference>
<feature type="compositionally biased region" description="Basic and acidic residues" evidence="3">
    <location>
        <begin position="474"/>
        <end position="489"/>
    </location>
</feature>
<keyword evidence="6" id="KW-1185">Reference proteome</keyword>
<accession>A0AAV5QDH8</accession>
<sequence length="841" mass="95423">MIMFSEHFNSHTISPASHQVINSTGMNGLGNQPFTQNHRGSVSSIPSLSSSLTQSNESLRFASSNESLRIAKSNDSLRIAINNDTIRYTNSNENFRKGTLNSANPTSNPGINSNKPLSLDGGFVNFRSTNWQQSQPQQQQQPQYTYLQQNNYQQNSMQFNSNHNNVNSSSFLPTVNDSSFAYVDNFDNDNILLGSNQSQTSSTSTLNVQEFRKSSVGNVMNFGLNSLDGNQQIVNPSQQYDSVYVDNDLSSRFNLYSINSQFDQNIQVQQQQQHQSQSQHQFTSSLGAINDYRFVENQQQQQQPSLRSVGSFKDLKNGIINESLIEQRSLADNDMNGLHGSKHHYFKSQSLNLSKMQYLPTADDATNVQLNNNGMDTFINGHRQINHRPTSSLTMDKMNFAPIYVDNGTIINSGNGVQAQQHHQAMQVHQQTSQQNINMQAINGSNNGNPNNSNNSNNMNSNSNNNPKPYNGRRKSDPKKDDKKSSEKELFNKYKNVPFEQLESKILKLSVDQNGCRFLQKKLEDSTTDRKLVIDIIYRKIKPSIYELVIDSFGNYLIQKIFEYLSEEQRTELIKLCSGRFDEISLNQHGTRALQKMIEYITTQEQTDLIVNNLSNHVVRLIKDLNGNHVIQKCLFKFNSKNCQFIINGICSSVVEVATHRHGCCVLQKCLDRSNETQFVKLGQEVLKNGLVLMQDPFGNYVIQYLLPKMRYELTPNFAELIGKQIIGRLEDLSIQKFASNVVEKCLKYINTDTELRDILVEEVLNFNNLASVLKDPYGNYVVQTALEVADGDLRNKAIDKIGALMPFVKNTPYARKIQQRITEAEANKKRDSFVERQGRN</sequence>
<protein>
    <submittedName>
        <fullName evidence="5">Mpt5 protein</fullName>
    </submittedName>
</protein>
<dbReference type="SUPFAM" id="SSF48371">
    <property type="entry name" value="ARM repeat"/>
    <property type="match status" value="1"/>
</dbReference>
<evidence type="ECO:0000256" key="1">
    <source>
        <dbReference type="ARBA" id="ARBA00022737"/>
    </source>
</evidence>
<dbReference type="PANTHER" id="PTHR12537">
    <property type="entry name" value="RNA BINDING PROTEIN PUMILIO-RELATED"/>
    <property type="match status" value="1"/>
</dbReference>
<dbReference type="FunFam" id="1.25.10.10:FF:000237">
    <property type="entry name" value="Pumilio homolog 9"/>
    <property type="match status" value="1"/>
</dbReference>
<feature type="repeat" description="Pumilio" evidence="2">
    <location>
        <begin position="649"/>
        <end position="688"/>
    </location>
</feature>
<gene>
    <name evidence="5" type="ORF">DASC09_001780</name>
</gene>
<evidence type="ECO:0000256" key="2">
    <source>
        <dbReference type="PROSITE-ProRule" id="PRU00317"/>
    </source>
</evidence>
<dbReference type="GO" id="GO:0005737">
    <property type="term" value="C:cytoplasm"/>
    <property type="evidence" value="ECO:0007669"/>
    <property type="project" value="TreeGrafter"/>
</dbReference>
<feature type="repeat" description="Pumilio" evidence="2">
    <location>
        <begin position="576"/>
        <end position="612"/>
    </location>
</feature>
<proteinExistence type="predicted"/>
<dbReference type="InterPro" id="IPR016024">
    <property type="entry name" value="ARM-type_fold"/>
</dbReference>
<name>A0AAV5QDH8_9ASCO</name>
<feature type="repeat" description="Pumilio" evidence="2">
    <location>
        <begin position="613"/>
        <end position="648"/>
    </location>
</feature>
<comment type="caution">
    <text evidence="5">The sequence shown here is derived from an EMBL/GenBank/DDBJ whole genome shotgun (WGS) entry which is preliminary data.</text>
</comment>
<dbReference type="GO" id="GO:0010629">
    <property type="term" value="P:negative regulation of gene expression"/>
    <property type="evidence" value="ECO:0007669"/>
    <property type="project" value="UniProtKB-ARBA"/>
</dbReference>
<dbReference type="PROSITE" id="PS50303">
    <property type="entry name" value="PUM_HD"/>
    <property type="match status" value="1"/>
</dbReference>